<organism evidence="1">
    <name type="scientific">Aureimonas frigidaquae</name>
    <dbReference type="NCBI Taxonomy" id="424757"/>
    <lineage>
        <taxon>Bacteria</taxon>
        <taxon>Pseudomonadati</taxon>
        <taxon>Pseudomonadota</taxon>
        <taxon>Alphaproteobacteria</taxon>
        <taxon>Hyphomicrobiales</taxon>
        <taxon>Aurantimonadaceae</taxon>
        <taxon>Aureimonas</taxon>
    </lineage>
</organism>
<sequence length="99" mass="11196">MSTRPYDPKHAAEYGYTRQDWEAVDGSEATDDQQSQAAMFSEAFPDIHHAILRKRGPARTKTPISIRLDDDLVARLRSSGPGWQARVNDALRRWLDDAA</sequence>
<proteinExistence type="predicted"/>
<dbReference type="EMBL" id="LC066376">
    <property type="protein sequence ID" value="BAT27919.1"/>
    <property type="molecule type" value="Genomic_DNA"/>
</dbReference>
<accession>A0A0P0Z1X7</accession>
<protein>
    <recommendedName>
        <fullName evidence="2">BrnA antitoxin family protein</fullName>
    </recommendedName>
</protein>
<dbReference type="RefSeq" id="WP_062227939.1">
    <property type="nucleotide sequence ID" value="NZ_BBWR01000010.1"/>
</dbReference>
<reference evidence="1" key="1">
    <citation type="journal article" date="2015" name="Proc. Natl. Acad. Sci. U.S.A.">
        <title>Bacterial clade with the ribosomal RNA operon on a small plasmid rather than the chromosome.</title>
        <authorList>
            <person name="Anda M."/>
            <person name="Ohtsubo Y."/>
            <person name="Okubo T."/>
            <person name="Sugawara M."/>
            <person name="Nagata Y."/>
            <person name="Tsuda M."/>
            <person name="Minamisawa K."/>
            <person name="Mitsui H."/>
        </authorList>
    </citation>
    <scope>NUCLEOTIDE SEQUENCE</scope>
    <source>
        <strain evidence="1">JCM 14755</strain>
    </source>
</reference>
<dbReference type="OrthoDB" id="361944at2"/>
<evidence type="ECO:0008006" key="2">
    <source>
        <dbReference type="Google" id="ProtNLM"/>
    </source>
</evidence>
<dbReference type="AlphaFoldDB" id="A0A0P0Z1X7"/>
<name>A0A0P0Z1X7_9HYPH</name>
<evidence type="ECO:0000313" key="1">
    <source>
        <dbReference type="EMBL" id="BAT27919.1"/>
    </source>
</evidence>
<dbReference type="Pfam" id="PF14384">
    <property type="entry name" value="BrnA_antitoxin"/>
    <property type="match status" value="1"/>
</dbReference>
<dbReference type="InterPro" id="IPR025528">
    <property type="entry name" value="BrnA_antitoxin"/>
</dbReference>